<dbReference type="Proteomes" id="UP000095280">
    <property type="component" value="Unplaced"/>
</dbReference>
<accession>A0A1I8IKJ6</accession>
<proteinExistence type="predicted"/>
<protein>
    <submittedName>
        <fullName evidence="3">TPR_REGION domain-containing protein</fullName>
    </submittedName>
</protein>
<feature type="region of interest" description="Disordered" evidence="1">
    <location>
        <begin position="12"/>
        <end position="87"/>
    </location>
</feature>
<evidence type="ECO:0000256" key="1">
    <source>
        <dbReference type="SAM" id="MobiDB-lite"/>
    </source>
</evidence>
<evidence type="ECO:0000313" key="2">
    <source>
        <dbReference type="Proteomes" id="UP000095280"/>
    </source>
</evidence>
<feature type="compositionally biased region" description="Low complexity" evidence="1">
    <location>
        <begin position="25"/>
        <end position="41"/>
    </location>
</feature>
<reference evidence="3" key="1">
    <citation type="submission" date="2016-11" db="UniProtKB">
        <authorList>
            <consortium name="WormBaseParasite"/>
        </authorList>
    </citation>
    <scope>IDENTIFICATION</scope>
</reference>
<sequence length="219" mass="23452">LGAHVAEVLEPQVGRLADSADDGHQGQPAGAASSSASLQQRPQPPQQPQQPPPPQPPPQSRPMKREFFDDEDDEEPPDADFCGAGPLGTGGSSSFFYDEASVSSGAAGAAPNAKMIRHGYADAPPVSESGELSAEWKGILRRAYRLLKEETGSNLFDFALPYSARVNLEAANRVIEKARSMAPDSVSPSHLTAWTSECHAKVKKYKRNCLNSKDLLSLN</sequence>
<feature type="compositionally biased region" description="Acidic residues" evidence="1">
    <location>
        <begin position="68"/>
        <end position="78"/>
    </location>
</feature>
<feature type="compositionally biased region" description="Pro residues" evidence="1">
    <location>
        <begin position="42"/>
        <end position="60"/>
    </location>
</feature>
<evidence type="ECO:0000313" key="3">
    <source>
        <dbReference type="WBParaSite" id="maker-uti_cns_0013475-snap-gene-0.3-mRNA-1"/>
    </source>
</evidence>
<dbReference type="AlphaFoldDB" id="A0A1I8IKJ6"/>
<organism evidence="2 3">
    <name type="scientific">Macrostomum lignano</name>
    <dbReference type="NCBI Taxonomy" id="282301"/>
    <lineage>
        <taxon>Eukaryota</taxon>
        <taxon>Metazoa</taxon>
        <taxon>Spiralia</taxon>
        <taxon>Lophotrochozoa</taxon>
        <taxon>Platyhelminthes</taxon>
        <taxon>Rhabditophora</taxon>
        <taxon>Macrostomorpha</taxon>
        <taxon>Macrostomida</taxon>
        <taxon>Macrostomidae</taxon>
        <taxon>Macrostomum</taxon>
    </lineage>
</organism>
<dbReference type="WBParaSite" id="maker-uti_cns_0013475-snap-gene-0.3-mRNA-1">
    <property type="protein sequence ID" value="maker-uti_cns_0013475-snap-gene-0.3-mRNA-1"/>
    <property type="gene ID" value="maker-uti_cns_0013475-snap-gene-0.3"/>
</dbReference>
<name>A0A1I8IKJ6_9PLAT</name>
<keyword evidence="2" id="KW-1185">Reference proteome</keyword>